<dbReference type="InterPro" id="IPR003731">
    <property type="entry name" value="Di-Nase_FeMo-co_biosynth"/>
</dbReference>
<dbReference type="Gene3D" id="3.30.420.130">
    <property type="entry name" value="Dinitrogenase iron-molybdenum cofactor biosynthesis domain"/>
    <property type="match status" value="1"/>
</dbReference>
<dbReference type="EMBL" id="FWXF01000001">
    <property type="protein sequence ID" value="SMC16768.1"/>
    <property type="molecule type" value="Genomic_DNA"/>
</dbReference>
<dbReference type="CDD" id="cd00851">
    <property type="entry name" value="MTH1175"/>
    <property type="match status" value="1"/>
</dbReference>
<dbReference type="AlphaFoldDB" id="A0A1W1WZ95"/>
<organism evidence="2 3">
    <name type="scientific">Desulfacinum hydrothermale DSM 13146</name>
    <dbReference type="NCBI Taxonomy" id="1121390"/>
    <lineage>
        <taxon>Bacteria</taxon>
        <taxon>Pseudomonadati</taxon>
        <taxon>Thermodesulfobacteriota</taxon>
        <taxon>Syntrophobacteria</taxon>
        <taxon>Syntrophobacterales</taxon>
        <taxon>Syntrophobacteraceae</taxon>
        <taxon>Desulfacinum</taxon>
    </lineage>
</organism>
<keyword evidence="3" id="KW-1185">Reference proteome</keyword>
<dbReference type="Pfam" id="PF02579">
    <property type="entry name" value="Nitro_FeMo-Co"/>
    <property type="match status" value="1"/>
</dbReference>
<dbReference type="OrthoDB" id="9807451at2"/>
<dbReference type="InterPro" id="IPR036105">
    <property type="entry name" value="DiNase_FeMo-co_biosyn_sf"/>
</dbReference>
<dbReference type="RefSeq" id="WP_084055643.1">
    <property type="nucleotide sequence ID" value="NZ_FWXF01000001.1"/>
</dbReference>
<feature type="domain" description="Dinitrogenase iron-molybdenum cofactor biosynthesis" evidence="1">
    <location>
        <begin position="14"/>
        <end position="101"/>
    </location>
</feature>
<sequence>MRICFPVAKGQGWESPVYGHFGSAPAFMIVDTESGQLEEVENADLHHAHGMCQPLKALGGRPVDGVAVGGIGMGALMKLQAQGITVYRAVEGTVKDNLEMLRDGKLPVFSADWTCAGHGHAGGCSHH</sequence>
<dbReference type="Proteomes" id="UP000192783">
    <property type="component" value="Unassembled WGS sequence"/>
</dbReference>
<evidence type="ECO:0000313" key="2">
    <source>
        <dbReference type="EMBL" id="SMC16768.1"/>
    </source>
</evidence>
<evidence type="ECO:0000313" key="3">
    <source>
        <dbReference type="Proteomes" id="UP000192783"/>
    </source>
</evidence>
<protein>
    <submittedName>
        <fullName evidence="2">Predicted Fe-Mo cluster-binding protein, NifX family</fullName>
    </submittedName>
</protein>
<dbReference type="InterPro" id="IPR033913">
    <property type="entry name" value="MTH1175_dom"/>
</dbReference>
<dbReference type="SUPFAM" id="SSF53146">
    <property type="entry name" value="Nitrogenase accessory factor-like"/>
    <property type="match status" value="1"/>
</dbReference>
<dbReference type="PANTHER" id="PTHR33937">
    <property type="entry name" value="IRON-MOLYBDENUM PROTEIN-RELATED-RELATED"/>
    <property type="match status" value="1"/>
</dbReference>
<evidence type="ECO:0000259" key="1">
    <source>
        <dbReference type="Pfam" id="PF02579"/>
    </source>
</evidence>
<reference evidence="2 3" key="1">
    <citation type="submission" date="2017-04" db="EMBL/GenBank/DDBJ databases">
        <authorList>
            <person name="Afonso C.L."/>
            <person name="Miller P.J."/>
            <person name="Scott M.A."/>
            <person name="Spackman E."/>
            <person name="Goraichik I."/>
            <person name="Dimitrov K.M."/>
            <person name="Suarez D.L."/>
            <person name="Swayne D.E."/>
        </authorList>
    </citation>
    <scope>NUCLEOTIDE SEQUENCE [LARGE SCALE GENOMIC DNA]</scope>
    <source>
        <strain evidence="2 3">DSM 13146</strain>
    </source>
</reference>
<name>A0A1W1WZ95_9BACT</name>
<dbReference type="PANTHER" id="PTHR33937:SF2">
    <property type="entry name" value="DINITROGENASE IRON-MOLYBDENUM COFACTOR BIOSYNTHESIS DOMAIN-CONTAINING PROTEIN"/>
    <property type="match status" value="1"/>
</dbReference>
<proteinExistence type="predicted"/>
<gene>
    <name evidence="2" type="ORF">SAMN02746041_00163</name>
</gene>
<accession>A0A1W1WZ95</accession>
<dbReference type="InterPro" id="IPR051840">
    <property type="entry name" value="NifX/NifY_domain"/>
</dbReference>